<feature type="transmembrane region" description="Helical" evidence="5">
    <location>
        <begin position="62"/>
        <end position="79"/>
    </location>
</feature>
<feature type="transmembrane region" description="Helical" evidence="5">
    <location>
        <begin position="33"/>
        <end position="50"/>
    </location>
</feature>
<comment type="subcellular location">
    <subcellularLocation>
        <location evidence="1">Membrane</location>
        <topology evidence="1">Multi-pass membrane protein</topology>
    </subcellularLocation>
</comment>
<name>A0A9X7Z5P1_9BACL</name>
<organism evidence="6 7">
    <name type="scientific">Alicyclobacillus mengziensis</name>
    <dbReference type="NCBI Taxonomy" id="2931921"/>
    <lineage>
        <taxon>Bacteria</taxon>
        <taxon>Bacillati</taxon>
        <taxon>Bacillota</taxon>
        <taxon>Bacilli</taxon>
        <taxon>Bacillales</taxon>
        <taxon>Alicyclobacillaceae</taxon>
        <taxon>Alicyclobacillus</taxon>
    </lineage>
</organism>
<feature type="transmembrane region" description="Helical" evidence="5">
    <location>
        <begin position="116"/>
        <end position="137"/>
    </location>
</feature>
<accession>A0A9X7Z5P1</accession>
<feature type="transmembrane region" description="Helical" evidence="5">
    <location>
        <begin position="215"/>
        <end position="239"/>
    </location>
</feature>
<dbReference type="InterPro" id="IPR003689">
    <property type="entry name" value="ZIP"/>
</dbReference>
<evidence type="ECO:0000256" key="2">
    <source>
        <dbReference type="ARBA" id="ARBA00022692"/>
    </source>
</evidence>
<sequence>MVGLLAAVSIVVGAQIALKPAADSKHSTTLTRVFAFGTGAFFSAVCLDFLPDAWSGNGGRTPLFIFLGAVAMWTATNMSDGLFDRDQKRQSVAVAVERDYTVAVDTNTEVSTGVTLLQLTPVSAIVLAAALAFHTFLEGAALSLAFHNLSWTTLGFSLAMILHKLPEGVLWGLALATVFPGNLSQIKRILLIPAICTMIGVFLGIFLANEASYQLVDIATGFVAGAMLYIAFAESLPALRESTRPGMTRSWFVVGLLAMFIINYLPSIFA</sequence>
<feature type="transmembrane region" description="Helical" evidence="5">
    <location>
        <begin position="251"/>
        <end position="269"/>
    </location>
</feature>
<dbReference type="Pfam" id="PF02535">
    <property type="entry name" value="Zip"/>
    <property type="match status" value="1"/>
</dbReference>
<dbReference type="EMBL" id="CP071182">
    <property type="protein sequence ID" value="QSO46532.1"/>
    <property type="molecule type" value="Genomic_DNA"/>
</dbReference>
<evidence type="ECO:0000313" key="6">
    <source>
        <dbReference type="EMBL" id="QSO46532.1"/>
    </source>
</evidence>
<keyword evidence="2 5" id="KW-0812">Transmembrane</keyword>
<feature type="transmembrane region" description="Helical" evidence="5">
    <location>
        <begin position="190"/>
        <end position="209"/>
    </location>
</feature>
<dbReference type="AlphaFoldDB" id="A0A9X7Z5P1"/>
<dbReference type="GO" id="GO:0005385">
    <property type="term" value="F:zinc ion transmembrane transporter activity"/>
    <property type="evidence" value="ECO:0007669"/>
    <property type="project" value="TreeGrafter"/>
</dbReference>
<evidence type="ECO:0000256" key="5">
    <source>
        <dbReference type="SAM" id="Phobius"/>
    </source>
</evidence>
<protein>
    <submittedName>
        <fullName evidence="6">ZIP family metal transporter</fullName>
    </submittedName>
</protein>
<dbReference type="KEGG" id="afx:JZ786_19015"/>
<reference evidence="6 7" key="1">
    <citation type="submission" date="2021-02" db="EMBL/GenBank/DDBJ databases">
        <title>Alicyclobacillus curvatus sp. nov. and Alicyclobacillus mengziensis sp. nov., two acidophilic bacteria isolated from acid mine drainage.</title>
        <authorList>
            <person name="Huang Y."/>
        </authorList>
    </citation>
    <scope>NUCLEOTIDE SEQUENCE [LARGE SCALE GENOMIC DNA]</scope>
    <source>
        <strain evidence="6 7">S30H14</strain>
    </source>
</reference>
<gene>
    <name evidence="6" type="ORF">JZ786_19015</name>
</gene>
<dbReference type="GO" id="GO:0016020">
    <property type="term" value="C:membrane"/>
    <property type="evidence" value="ECO:0007669"/>
    <property type="project" value="UniProtKB-SubCell"/>
</dbReference>
<keyword evidence="4 5" id="KW-0472">Membrane</keyword>
<evidence type="ECO:0000313" key="7">
    <source>
        <dbReference type="Proteomes" id="UP000663505"/>
    </source>
</evidence>
<feature type="transmembrane region" description="Helical" evidence="5">
    <location>
        <begin position="144"/>
        <end position="162"/>
    </location>
</feature>
<proteinExistence type="predicted"/>
<evidence type="ECO:0000256" key="1">
    <source>
        <dbReference type="ARBA" id="ARBA00004141"/>
    </source>
</evidence>
<dbReference type="PANTHER" id="PTHR11040">
    <property type="entry name" value="ZINC/IRON TRANSPORTER"/>
    <property type="match status" value="1"/>
</dbReference>
<dbReference type="Proteomes" id="UP000663505">
    <property type="component" value="Chromosome"/>
</dbReference>
<keyword evidence="7" id="KW-1185">Reference proteome</keyword>
<keyword evidence="3 5" id="KW-1133">Transmembrane helix</keyword>
<dbReference type="RefSeq" id="WP_206655901.1">
    <property type="nucleotide sequence ID" value="NZ_CP071182.1"/>
</dbReference>
<evidence type="ECO:0000256" key="3">
    <source>
        <dbReference type="ARBA" id="ARBA00022989"/>
    </source>
</evidence>
<evidence type="ECO:0000256" key="4">
    <source>
        <dbReference type="ARBA" id="ARBA00023136"/>
    </source>
</evidence>